<feature type="compositionally biased region" description="Basic and acidic residues" evidence="3">
    <location>
        <begin position="1935"/>
        <end position="1977"/>
    </location>
</feature>
<dbReference type="InterPro" id="IPR026791">
    <property type="entry name" value="DOCK"/>
</dbReference>
<dbReference type="GeneID" id="14893722"/>
<dbReference type="Gene3D" id="1.25.40.410">
    <property type="match status" value="1"/>
</dbReference>
<sequence>MEVATHTGLEKLVEILGIQTHTEPTQAPKVIVKQAKKTTAVSADLTFNSLDTEGRDELDIYQIRHYFELSASDKKSVYLLEKDVRQILNELNLSKPYCVQRNEFNILVKYLNDNLDRLIAMSQQSSLFHNYSLLYDTPVVLLSKHENATTRINVSKYTLQATDKYHTAFKTMLFAQGKVIEKTPSWESVVHTHYFDSDQYTQTIKKRSLTTLLRRKSEGERPKLLFELFTPLFQYKDLAVTLAGVRSATTLNTQKQVFQKVGIKNILVGGESPPENLKIVVAVYDINLQEKLTEDFSIESDNEIKKEEENKKMAKTDLQHETGEGYDKSTQSTQIEKSDIIEESQIGKMNEKTPEKSSEKHSEKLEKSEKSFSSYSKTSFRSKTSKTSNQSKTLSLTKIDKLDKTQHVNLESAVMHFYSKELENSPIVLYVKVYRKGGDDISSAREMYFHGFDDKKARKKYSERKGWDNWQFLLAGFVSLKGVFEMESGELEIPFYKPENDSETLYDLVNMKETRKTADVSMKFWFEKTSEEYSYQSGVFRVRGKEEKDGKTELLLDNMRSIKYYENVVCEYTNRLFVNIVDVSFGKDKKRKNPIIVRLFLMRNNEKLKCVYQSDRNTVAEYYDSNIIQGKCSLFFDEMKVELPFPLTNNDRLIFNVMELHEGILKKEWFASLLLYTDSLEIESGKLTLPLSQTLEGALTNEDVLKFSIIIDLYVLSGVYPTTKTSHKELVKLLNGTVDENFSKIPLIDLIHFLPLIMKSYLESSVVKNRSVLETLMKTVCGYCSSSEKRNKNVELYVTKYYTFSSKDVALNLIKALYLTYKFDDTSAQIDVFKHCWLPFSLLLASIKQVGADQNFWTNAITFSSNFGNTIRSHVMKKEILGMEEGNAHFSYFVRSVIESGYRAEGLKMMEEYLDNLTSPYDALKSGYKYSEKSPEMEALGMIKSEFLGVFEGSLNLYAASNPGNVKVSDITMLDDLLWVRHLPIAYLMRQHLILLMKSEEINRISLYLMVALVSRLDLDKNLQEEKSNCAAMFLPFVVQFLEKFDDFVSWKYVAAKTKVAEKKVDKSLSLRFNSVQDFKKIMTSDALKLSSKENTCDGTPLQNVTDIEMLGLIFSWVLKNMDKNVLKEWIMNEVPTRLETLSTVLFRHILLFRYFPLQETIDVYEEIDRNIKLIVNGLKEHGYYINIKLNSMMEDMMNAMNVKKNFEIPLSRSLRPMRIDDVSHQKLHSVLTEEIVRVCLECLNLVFHSLSEQEAFEQLEKLKCGIATKLFEVGVVNEDIFYFAKQLLQKFRKTIFDSHEEFTDNLFISLIKIFQSENAQIRERGVELLCLYTKNNFIQCGNITRSISLMTTAVVEAVDIQNVLFAWSIEALDKMYQNELKNVIQSVIHIKRVTLVPQLDVLKSRRTIYRAETLGDIEGLCVIITQLIETRLSSLHYIEGMKISLVNRYSRMIDDIVKDKFLITEEMITTIEQKADLYKDMDIFCDIRKSIDKMKKTWKETKSLETRLLSISEENKKEENKTAEICNNMKNECIKGINRVMQLANSMLSHENWSSDIHYLYIVKEKEDVEKEMKGYLSRYEKFMNVVDTNPIFPVTMQEYSDIINAVIELEASYSDVAKKVMDKSAVVSSEEQKVSEENTKTLRCFKENYNQIFSSTHASNDPTKLRELRDLNLNLTTIKQEKVKDCYCGVFHYFEVLVPQIVSILSKIDKIAEKTGSNKQRLESAEEWYNNERVYLTSVLLLNEKMKTIDTLTKVPTREGGIICEYMKIICDTLVSRGELEKVYNHSVNMRTALRISYEEQLSYKSSVLKRRTVRKSLMLNEKTRRMTVAIQNEGRELVFGCVEGENEFISKMLDELGKSVKNSNVIFKGIVEQWKKCVELEDDKKQWVVKAKGIWENIQRNKEGKWSELKEVLKKEVDEEICYTDDITIIDDTKDNEQPNDTKEGEKDDLEEKEKVKSIEKRAGIQTEKKQKSSKEKKRKSLKIEETSKSQKCSTPLKKEEDIQKSRSKTPPLASSNPNPSTIDDTENSKRNSNGNSTTSSSSLMKVQTEQLNSSDKVSHKKQMSVEESQVSNSSNQPTELSTGKLSHNSKSSDTDKLIEKNHKKTMSRSQTGLPLPNEDFLQNFNVTPDPSQKDQQKRRRGFSTKGLTKKLEEFDIHKTILPYTLTSNTKHKKKDSASSEKVALKDVKKIKDTRERITQEFKETKEKSKEKMKIKLPDIEMQVLEDYVMCGAFVHDSFVNVSLYEMMEYRTYMQKFKHEIKNILIKHEELNELQQKTRDPDAYADRLYTFSQGYLDTPRLYLKWIEKISEEHSVRQHYLEAGLCGTHIIYMISRFVKNGEIFDKLQDISVDFKIEQKSVKKDFLEVEGFSTVSLLKYVNAAVKNFLLKNTTDFAEFLLQVTVDFLVRSNDTTRLPEIYSKLNEVYQRKSQNSQGEMHFYLVGFYGNIFGSNNEKVYIYHTHDTLEIFKQEIKAIVPLDKKKEIIELDASKNTIGLDYSQIHIKVVEVFPIYENEGDFTTKKFKQEMIVGNGKMENDCKRRIIFETAQPLPSILRRQIVFNKASDVYMSPIETCLDDLDEMNSNLIKAINPPITEELITNLEKVLLSKSGPVEMVELFLGDKINEFLIEQIDDMWQLQTDISSNVDKALHIFLRKFPGNMMYGQFDNAFTKLKRALFEVQERVEAVIKDLQNPEE</sequence>
<protein>
    <recommendedName>
        <fullName evidence="4">DOCKER domain-containing protein</fullName>
    </recommendedName>
</protein>
<feature type="compositionally biased region" description="Polar residues" evidence="3">
    <location>
        <begin position="2016"/>
        <end position="2026"/>
    </location>
</feature>
<name>A0A0A1UDU6_ENTIV</name>
<dbReference type="PROSITE" id="PS51651">
    <property type="entry name" value="DOCKER"/>
    <property type="match status" value="1"/>
</dbReference>
<dbReference type="GO" id="GO:0005085">
    <property type="term" value="F:guanyl-nucleotide exchange factor activity"/>
    <property type="evidence" value="ECO:0007669"/>
    <property type="project" value="UniProtKB-KW"/>
</dbReference>
<gene>
    <name evidence="5" type="ORF">EIN_341930</name>
</gene>
<keyword evidence="6" id="KW-1185">Reference proteome</keyword>
<dbReference type="PANTHER" id="PTHR23317:SF76">
    <property type="entry name" value="LD20667P"/>
    <property type="match status" value="1"/>
</dbReference>
<dbReference type="GO" id="GO:0007264">
    <property type="term" value="P:small GTPase-mediated signal transduction"/>
    <property type="evidence" value="ECO:0007669"/>
    <property type="project" value="InterPro"/>
</dbReference>
<evidence type="ECO:0000259" key="4">
    <source>
        <dbReference type="PROSITE" id="PS51651"/>
    </source>
</evidence>
<feature type="region of interest" description="Disordered" evidence="3">
    <location>
        <begin position="303"/>
        <end position="370"/>
    </location>
</feature>
<comment type="similarity">
    <text evidence="2">Belongs to the DOCK family.</text>
</comment>
<dbReference type="EMBL" id="KB206175">
    <property type="protein sequence ID" value="ELP94775.1"/>
    <property type="molecule type" value="Genomic_DNA"/>
</dbReference>
<dbReference type="InterPro" id="IPR043161">
    <property type="entry name" value="DOCK_C_lobe_A"/>
</dbReference>
<feature type="compositionally biased region" description="Polar residues" evidence="3">
    <location>
        <begin position="2047"/>
        <end position="2059"/>
    </location>
</feature>
<dbReference type="InterPro" id="IPR046769">
    <property type="entry name" value="DOCKER_Lobe_A"/>
</dbReference>
<dbReference type="PANTHER" id="PTHR23317">
    <property type="entry name" value="DEDICATOR OF CYTOKINESIS DOCK"/>
    <property type="match status" value="1"/>
</dbReference>
<dbReference type="OrthoDB" id="47328at2759"/>
<keyword evidence="1" id="KW-0344">Guanine-nucleotide releasing factor</keyword>
<accession>A0A0A1UDU6</accession>
<feature type="compositionally biased region" description="Basic and acidic residues" evidence="3">
    <location>
        <begin position="303"/>
        <end position="327"/>
    </location>
</feature>
<feature type="compositionally biased region" description="Basic and acidic residues" evidence="3">
    <location>
        <begin position="2094"/>
        <end position="2104"/>
    </location>
</feature>
<proteinExistence type="inferred from homology"/>
<dbReference type="Proteomes" id="UP000014680">
    <property type="component" value="Unassembled WGS sequence"/>
</dbReference>
<dbReference type="RefSeq" id="XP_004261546.1">
    <property type="nucleotide sequence ID" value="XM_004261498.1"/>
</dbReference>
<dbReference type="VEuPathDB" id="AmoebaDB:EIN_341930"/>
<reference evidence="5 6" key="1">
    <citation type="submission" date="2012-10" db="EMBL/GenBank/DDBJ databases">
        <authorList>
            <person name="Zafar N."/>
            <person name="Inman J."/>
            <person name="Hall N."/>
            <person name="Lorenzi H."/>
            <person name="Caler E."/>
        </authorList>
    </citation>
    <scope>NUCLEOTIDE SEQUENCE [LARGE SCALE GENOMIC DNA]</scope>
    <source>
        <strain evidence="5 6">IP1</strain>
    </source>
</reference>
<dbReference type="Pfam" id="PF06920">
    <property type="entry name" value="DHR-2_Lobe_A"/>
    <property type="match status" value="1"/>
</dbReference>
<dbReference type="KEGG" id="eiv:EIN_341930"/>
<feature type="compositionally biased region" description="Polar residues" evidence="3">
    <location>
        <begin position="2124"/>
        <end position="2134"/>
    </location>
</feature>
<feature type="compositionally biased region" description="Low complexity" evidence="3">
    <location>
        <begin position="2069"/>
        <end position="2080"/>
    </location>
</feature>
<feature type="compositionally biased region" description="Basic and acidic residues" evidence="3">
    <location>
        <begin position="349"/>
        <end position="370"/>
    </location>
</feature>
<evidence type="ECO:0000256" key="1">
    <source>
        <dbReference type="ARBA" id="ARBA00022658"/>
    </source>
</evidence>
<feature type="domain" description="DOCKER" evidence="4">
    <location>
        <begin position="2296"/>
        <end position="2691"/>
    </location>
</feature>
<evidence type="ECO:0000313" key="5">
    <source>
        <dbReference type="EMBL" id="ELP94775.1"/>
    </source>
</evidence>
<evidence type="ECO:0000256" key="3">
    <source>
        <dbReference type="SAM" id="MobiDB-lite"/>
    </source>
</evidence>
<feature type="compositionally biased region" description="Low complexity" evidence="3">
    <location>
        <begin position="2034"/>
        <end position="2046"/>
    </location>
</feature>
<feature type="region of interest" description="Disordered" evidence="3">
    <location>
        <begin position="1935"/>
        <end position="2149"/>
    </location>
</feature>
<evidence type="ECO:0000256" key="2">
    <source>
        <dbReference type="PROSITE-ProRule" id="PRU00984"/>
    </source>
</evidence>
<feature type="compositionally biased region" description="Polar residues" evidence="3">
    <location>
        <begin position="2081"/>
        <end position="2093"/>
    </location>
</feature>
<evidence type="ECO:0000313" key="6">
    <source>
        <dbReference type="Proteomes" id="UP000014680"/>
    </source>
</evidence>
<dbReference type="InterPro" id="IPR027357">
    <property type="entry name" value="DOCKER_dom"/>
</dbReference>
<organism evidence="5 6">
    <name type="scientific">Entamoeba invadens IP1</name>
    <dbReference type="NCBI Taxonomy" id="370355"/>
    <lineage>
        <taxon>Eukaryota</taxon>
        <taxon>Amoebozoa</taxon>
        <taxon>Evosea</taxon>
        <taxon>Archamoebae</taxon>
        <taxon>Mastigamoebida</taxon>
        <taxon>Entamoebidae</taxon>
        <taxon>Entamoeba</taxon>
    </lineage>
</organism>